<dbReference type="Gene3D" id="1.20.1720.10">
    <property type="entry name" value="Multidrug resistance protein D"/>
    <property type="match status" value="1"/>
</dbReference>
<gene>
    <name evidence="8" type="primary">mdtD_3</name>
    <name evidence="8" type="ORF">LMG29542_01176</name>
</gene>
<dbReference type="PANTHER" id="PTHR23501:SF191">
    <property type="entry name" value="VACUOLAR BASIC AMINO ACID TRANSPORTER 4"/>
    <property type="match status" value="1"/>
</dbReference>
<organism evidence="8 9">
    <name type="scientific">Paraburkholderia humisilvae</name>
    <dbReference type="NCBI Taxonomy" id="627669"/>
    <lineage>
        <taxon>Bacteria</taxon>
        <taxon>Pseudomonadati</taxon>
        <taxon>Pseudomonadota</taxon>
        <taxon>Betaproteobacteria</taxon>
        <taxon>Burkholderiales</taxon>
        <taxon>Burkholderiaceae</taxon>
        <taxon>Paraburkholderia</taxon>
    </lineage>
</organism>
<feature type="transmembrane region" description="Helical" evidence="6">
    <location>
        <begin position="526"/>
        <end position="547"/>
    </location>
</feature>
<dbReference type="PROSITE" id="PS50850">
    <property type="entry name" value="MFS"/>
    <property type="match status" value="1"/>
</dbReference>
<feature type="domain" description="Major facilitator superfamily (MFS) profile" evidence="7">
    <location>
        <begin position="55"/>
        <end position="551"/>
    </location>
</feature>
<feature type="transmembrane region" description="Helical" evidence="6">
    <location>
        <begin position="376"/>
        <end position="396"/>
    </location>
</feature>
<proteinExistence type="predicted"/>
<feature type="transmembrane region" description="Helical" evidence="6">
    <location>
        <begin position="177"/>
        <end position="197"/>
    </location>
</feature>
<keyword evidence="9" id="KW-1185">Reference proteome</keyword>
<feature type="transmembrane region" description="Helical" evidence="6">
    <location>
        <begin position="312"/>
        <end position="335"/>
    </location>
</feature>
<keyword evidence="2" id="KW-0813">Transport</keyword>
<feature type="transmembrane region" description="Helical" evidence="6">
    <location>
        <begin position="445"/>
        <end position="466"/>
    </location>
</feature>
<evidence type="ECO:0000256" key="4">
    <source>
        <dbReference type="ARBA" id="ARBA00022989"/>
    </source>
</evidence>
<feature type="transmembrane region" description="Helical" evidence="6">
    <location>
        <begin position="241"/>
        <end position="262"/>
    </location>
</feature>
<feature type="transmembrane region" description="Helical" evidence="6">
    <location>
        <begin position="89"/>
        <end position="108"/>
    </location>
</feature>
<dbReference type="GO" id="GO:0022857">
    <property type="term" value="F:transmembrane transporter activity"/>
    <property type="evidence" value="ECO:0007669"/>
    <property type="project" value="InterPro"/>
</dbReference>
<keyword evidence="4 6" id="KW-1133">Transmembrane helix</keyword>
<dbReference type="EMBL" id="CADIKH010000004">
    <property type="protein sequence ID" value="CAB3750040.1"/>
    <property type="molecule type" value="Genomic_DNA"/>
</dbReference>
<evidence type="ECO:0000259" key="7">
    <source>
        <dbReference type="PROSITE" id="PS50850"/>
    </source>
</evidence>
<reference evidence="8 9" key="1">
    <citation type="submission" date="2020-04" db="EMBL/GenBank/DDBJ databases">
        <authorList>
            <person name="De Canck E."/>
        </authorList>
    </citation>
    <scope>NUCLEOTIDE SEQUENCE [LARGE SCALE GENOMIC DNA]</scope>
    <source>
        <strain evidence="8 9">LMG 29542</strain>
    </source>
</reference>
<protein>
    <submittedName>
        <fullName evidence="8">Multidrug resistance protein MdtD</fullName>
    </submittedName>
</protein>
<feature type="transmembrane region" description="Helical" evidence="6">
    <location>
        <begin position="152"/>
        <end position="170"/>
    </location>
</feature>
<feature type="transmembrane region" description="Helical" evidence="6">
    <location>
        <begin position="347"/>
        <end position="364"/>
    </location>
</feature>
<evidence type="ECO:0000256" key="1">
    <source>
        <dbReference type="ARBA" id="ARBA00004127"/>
    </source>
</evidence>
<dbReference type="PANTHER" id="PTHR23501">
    <property type="entry name" value="MAJOR FACILITATOR SUPERFAMILY"/>
    <property type="match status" value="1"/>
</dbReference>
<evidence type="ECO:0000256" key="6">
    <source>
        <dbReference type="SAM" id="Phobius"/>
    </source>
</evidence>
<feature type="transmembrane region" description="Helical" evidence="6">
    <location>
        <begin position="209"/>
        <end position="229"/>
    </location>
</feature>
<evidence type="ECO:0000256" key="5">
    <source>
        <dbReference type="ARBA" id="ARBA00023136"/>
    </source>
</evidence>
<feature type="transmembrane region" description="Helical" evidence="6">
    <location>
        <begin position="402"/>
        <end position="424"/>
    </location>
</feature>
<evidence type="ECO:0000313" key="8">
    <source>
        <dbReference type="EMBL" id="CAB3750040.1"/>
    </source>
</evidence>
<feature type="transmembrane region" description="Helical" evidence="6">
    <location>
        <begin position="274"/>
        <end position="291"/>
    </location>
</feature>
<dbReference type="InterPro" id="IPR020846">
    <property type="entry name" value="MFS_dom"/>
</dbReference>
<dbReference type="SUPFAM" id="SSF103473">
    <property type="entry name" value="MFS general substrate transporter"/>
    <property type="match status" value="1"/>
</dbReference>
<dbReference type="GO" id="GO:0012505">
    <property type="term" value="C:endomembrane system"/>
    <property type="evidence" value="ECO:0007669"/>
    <property type="project" value="UniProtKB-SubCell"/>
</dbReference>
<dbReference type="InterPro" id="IPR036259">
    <property type="entry name" value="MFS_trans_sf"/>
</dbReference>
<keyword evidence="3 6" id="KW-0812">Transmembrane</keyword>
<comment type="subcellular location">
    <subcellularLocation>
        <location evidence="1">Endomembrane system</location>
        <topology evidence="1">Multi-pass membrane protein</topology>
    </subcellularLocation>
</comment>
<dbReference type="GO" id="GO:0005886">
    <property type="term" value="C:plasma membrane"/>
    <property type="evidence" value="ECO:0007669"/>
    <property type="project" value="TreeGrafter"/>
</dbReference>
<keyword evidence="5 6" id="KW-0472">Membrane</keyword>
<accession>A0A6J5D6P8</accession>
<dbReference type="Gene3D" id="1.20.1250.20">
    <property type="entry name" value="MFS general substrate transporter like domains"/>
    <property type="match status" value="1"/>
</dbReference>
<feature type="transmembrane region" description="Helical" evidence="6">
    <location>
        <begin position="120"/>
        <end position="146"/>
    </location>
</feature>
<dbReference type="Pfam" id="PF07690">
    <property type="entry name" value="MFS_1"/>
    <property type="match status" value="1"/>
</dbReference>
<name>A0A6J5D6P8_9BURK</name>
<dbReference type="InterPro" id="IPR011701">
    <property type="entry name" value="MFS"/>
</dbReference>
<sequence length="586" mass="62606">MWLADLHRRCHSLHSARALCRFASPLLLAEAIMIPAIAAYQPGRQLLPFRESFLAMLGIAFVAMLVALDQTIVGTALPRIVADLKGFDLYAWVATSYMLASVITIPIFGRLGDLFGRKPFLIAAIVLFTGASVLCGIASNMLFLVIARGLQGIGGGILIGTVFASVADLFPDPKLRLRWLVFVTSAFGLANVIGPTLGGMLTQAASWRFVFFVNVPVGVASLLFVLRFVPPLRHLRKAGPVQLDWLGAFVVAVTFGALQLLIELLPKEGVTMMTIVLFVLTAACGCTLWFWERRMGYPVVPVDMLLDRRLAALFVMSALGGFALFSLVFYVPLLFQGGYAMSPHDSGMLITPLLLGTTVGSVLNNRIVTRIRRANALMYIGFALFAVSCLVLVGISGHQPHFVWMSCMALSGLGLGLVATNLTICSQQIVARDHIGAVTALLQSLRIFGGMLGTAMTGALLSHLYVRGVHRSLDSYQATQWLQSFSSPDFRVDHSQQAALIEHLIMAGHVGGPMMEAARRALIDSIHVGLSLAAAAAVLGLCLAWFVPSVRVAYPEGAADGAAAGLAAGVAEGARQPPAEGAAQPE</sequence>
<dbReference type="Proteomes" id="UP000494363">
    <property type="component" value="Unassembled WGS sequence"/>
</dbReference>
<evidence type="ECO:0000313" key="9">
    <source>
        <dbReference type="Proteomes" id="UP000494363"/>
    </source>
</evidence>
<evidence type="ECO:0000256" key="3">
    <source>
        <dbReference type="ARBA" id="ARBA00022692"/>
    </source>
</evidence>
<dbReference type="AlphaFoldDB" id="A0A6J5D6P8"/>
<evidence type="ECO:0000256" key="2">
    <source>
        <dbReference type="ARBA" id="ARBA00022448"/>
    </source>
</evidence>
<feature type="transmembrane region" description="Helical" evidence="6">
    <location>
        <begin position="52"/>
        <end position="77"/>
    </location>
</feature>